<keyword evidence="3" id="KW-1185">Reference proteome</keyword>
<dbReference type="STRING" id="39495.SAMN02745111_01234"/>
<reference evidence="2 3" key="1">
    <citation type="submission" date="2017-02" db="EMBL/GenBank/DDBJ databases">
        <authorList>
            <person name="Peterson S.W."/>
        </authorList>
    </citation>
    <scope>NUCLEOTIDE SEQUENCE [LARGE SCALE GENOMIC DNA]</scope>
    <source>
        <strain evidence="2 3">ATCC 35992</strain>
    </source>
</reference>
<proteinExistence type="predicted"/>
<dbReference type="EMBL" id="FUXZ01000007">
    <property type="protein sequence ID" value="SKA66145.1"/>
    <property type="molecule type" value="Genomic_DNA"/>
</dbReference>
<keyword evidence="1" id="KW-0472">Membrane</keyword>
<gene>
    <name evidence="2" type="ORF">SAMN02745111_01234</name>
</gene>
<keyword evidence="1" id="KW-0812">Transmembrane</keyword>
<evidence type="ECO:0000256" key="1">
    <source>
        <dbReference type="SAM" id="Phobius"/>
    </source>
</evidence>
<sequence>MRKMLDFLKDENGQGMVEYGLIIALIAIVVIAALTILGPKIA</sequence>
<organism evidence="2 3">
    <name type="scientific">Eubacterium uniforme</name>
    <dbReference type="NCBI Taxonomy" id="39495"/>
    <lineage>
        <taxon>Bacteria</taxon>
        <taxon>Bacillati</taxon>
        <taxon>Bacillota</taxon>
        <taxon>Clostridia</taxon>
        <taxon>Eubacteriales</taxon>
        <taxon>Eubacteriaceae</taxon>
        <taxon>Eubacterium</taxon>
    </lineage>
</organism>
<dbReference type="AlphaFoldDB" id="A0A1T4VMM8"/>
<dbReference type="InterPro" id="IPR007047">
    <property type="entry name" value="Flp_Fap"/>
</dbReference>
<dbReference type="Proteomes" id="UP000190814">
    <property type="component" value="Unassembled WGS sequence"/>
</dbReference>
<dbReference type="Pfam" id="PF04964">
    <property type="entry name" value="Flp_Fap"/>
    <property type="match status" value="1"/>
</dbReference>
<feature type="transmembrane region" description="Helical" evidence="1">
    <location>
        <begin position="20"/>
        <end position="38"/>
    </location>
</feature>
<evidence type="ECO:0000313" key="3">
    <source>
        <dbReference type="Proteomes" id="UP000190814"/>
    </source>
</evidence>
<dbReference type="RefSeq" id="WP_078766102.1">
    <property type="nucleotide sequence ID" value="NZ_FUXZ01000007.1"/>
</dbReference>
<accession>A0A1T4VMM8</accession>
<protein>
    <submittedName>
        <fullName evidence="2">Pilus assembly protein Flp/PilA</fullName>
    </submittedName>
</protein>
<name>A0A1T4VMM8_9FIRM</name>
<keyword evidence="1" id="KW-1133">Transmembrane helix</keyword>
<evidence type="ECO:0000313" key="2">
    <source>
        <dbReference type="EMBL" id="SKA66145.1"/>
    </source>
</evidence>